<dbReference type="GO" id="GO:0006783">
    <property type="term" value="P:heme biosynthetic process"/>
    <property type="evidence" value="ECO:0007669"/>
    <property type="project" value="UniProtKB-KW"/>
</dbReference>
<name>A0AAJ2NSZ3_ALKPS</name>
<dbReference type="SUPFAM" id="SSF51569">
    <property type="entry name" value="Aldolase"/>
    <property type="match status" value="1"/>
</dbReference>
<dbReference type="Gene3D" id="3.20.20.70">
    <property type="entry name" value="Aldolase class I"/>
    <property type="match status" value="1"/>
</dbReference>
<dbReference type="GO" id="GO:0004655">
    <property type="term" value="F:porphobilinogen synthase activity"/>
    <property type="evidence" value="ECO:0007669"/>
    <property type="project" value="UniProtKB-EC"/>
</dbReference>
<evidence type="ECO:0000256" key="5">
    <source>
        <dbReference type="ARBA" id="ARBA00020771"/>
    </source>
</evidence>
<evidence type="ECO:0000256" key="9">
    <source>
        <dbReference type="ARBA" id="ARBA00025628"/>
    </source>
</evidence>
<dbReference type="EC" id="4.2.1.24" evidence="4"/>
<comment type="pathway">
    <text evidence="1">Porphyrin-containing compound metabolism; protoporphyrin-IX biosynthesis; coproporphyrinogen-III from 5-aminolevulinate: step 1/4.</text>
</comment>
<dbReference type="Pfam" id="PF00490">
    <property type="entry name" value="ALAD"/>
    <property type="match status" value="1"/>
</dbReference>
<dbReference type="GO" id="GO:0005829">
    <property type="term" value="C:cytosol"/>
    <property type="evidence" value="ECO:0007669"/>
    <property type="project" value="TreeGrafter"/>
</dbReference>
<evidence type="ECO:0000256" key="6">
    <source>
        <dbReference type="ARBA" id="ARBA00023133"/>
    </source>
</evidence>
<evidence type="ECO:0000256" key="3">
    <source>
        <dbReference type="ARBA" id="ARBA00011823"/>
    </source>
</evidence>
<dbReference type="Proteomes" id="UP001285636">
    <property type="component" value="Unassembled WGS sequence"/>
</dbReference>
<evidence type="ECO:0000256" key="2">
    <source>
        <dbReference type="ARBA" id="ARBA00008055"/>
    </source>
</evidence>
<dbReference type="InterPro" id="IPR013785">
    <property type="entry name" value="Aldolase_TIM"/>
</dbReference>
<feature type="non-terminal residue" evidence="13">
    <location>
        <position position="1"/>
    </location>
</feature>
<evidence type="ECO:0000256" key="7">
    <source>
        <dbReference type="ARBA" id="ARBA00023239"/>
    </source>
</evidence>
<dbReference type="AlphaFoldDB" id="A0AAJ2NSZ3"/>
<gene>
    <name evidence="13" type="ORF">RYX45_22635</name>
</gene>
<comment type="caution">
    <text evidence="13">The sequence shown here is derived from an EMBL/GenBank/DDBJ whole genome shotgun (WGS) entry which is preliminary data.</text>
</comment>
<evidence type="ECO:0000256" key="12">
    <source>
        <dbReference type="RuleBase" id="RU004161"/>
    </source>
</evidence>
<evidence type="ECO:0000256" key="8">
    <source>
        <dbReference type="ARBA" id="ARBA00023244"/>
    </source>
</evidence>
<keyword evidence="6" id="KW-0350">Heme biosynthesis</keyword>
<evidence type="ECO:0000256" key="10">
    <source>
        <dbReference type="ARBA" id="ARBA00032837"/>
    </source>
</evidence>
<dbReference type="EMBL" id="JAWJAY010000734">
    <property type="protein sequence ID" value="MDV2887968.1"/>
    <property type="molecule type" value="Genomic_DNA"/>
</dbReference>
<feature type="non-terminal residue" evidence="13">
    <location>
        <position position="88"/>
    </location>
</feature>
<organism evidence="13 14">
    <name type="scientific">Alkalihalophilus pseudofirmus</name>
    <name type="common">Bacillus pseudofirmus</name>
    <dbReference type="NCBI Taxonomy" id="79885"/>
    <lineage>
        <taxon>Bacteria</taxon>
        <taxon>Bacillati</taxon>
        <taxon>Bacillota</taxon>
        <taxon>Bacilli</taxon>
        <taxon>Bacillales</taxon>
        <taxon>Bacillaceae</taxon>
        <taxon>Alkalihalophilus</taxon>
    </lineage>
</organism>
<comment type="similarity">
    <text evidence="2 12">Belongs to the ALAD family.</text>
</comment>
<evidence type="ECO:0000256" key="11">
    <source>
        <dbReference type="ARBA" id="ARBA00047651"/>
    </source>
</evidence>
<keyword evidence="7" id="KW-0456">Lyase</keyword>
<proteinExistence type="inferred from homology"/>
<comment type="subunit">
    <text evidence="3">Homooctamer.</text>
</comment>
<reference evidence="13" key="1">
    <citation type="submission" date="2023-10" db="EMBL/GenBank/DDBJ databases">
        <title>Screening of Alkalihalophilus pseudofirmusBZ-TG-HK211 and Its Alleviation of Salt Stress on Rapeseed Growth.</title>
        <authorList>
            <person name="Zhao B."/>
            <person name="Guo T."/>
        </authorList>
    </citation>
    <scope>NUCLEOTIDE SEQUENCE</scope>
    <source>
        <strain evidence="13">BZ-TG-HK211</strain>
    </source>
</reference>
<comment type="catalytic activity">
    <reaction evidence="11">
        <text>2 5-aminolevulinate = porphobilinogen + 2 H2O + H(+)</text>
        <dbReference type="Rhea" id="RHEA:24064"/>
        <dbReference type="ChEBI" id="CHEBI:15377"/>
        <dbReference type="ChEBI" id="CHEBI:15378"/>
        <dbReference type="ChEBI" id="CHEBI:58126"/>
        <dbReference type="ChEBI" id="CHEBI:356416"/>
        <dbReference type="EC" id="4.2.1.24"/>
    </reaction>
</comment>
<dbReference type="PANTHER" id="PTHR11458:SF0">
    <property type="entry name" value="DELTA-AMINOLEVULINIC ACID DEHYDRATASE"/>
    <property type="match status" value="1"/>
</dbReference>
<sequence>HGIKAVLLFGIPATKDECGGQAYHDHGIVQVATRYIKQHFPEILVVADTCLCEYTSHGHCGVVEGEKILNDESFELLVKTAVSQAKAG</sequence>
<evidence type="ECO:0000313" key="13">
    <source>
        <dbReference type="EMBL" id="MDV2887968.1"/>
    </source>
</evidence>
<dbReference type="InterPro" id="IPR001731">
    <property type="entry name" value="ALAD"/>
</dbReference>
<dbReference type="PANTHER" id="PTHR11458">
    <property type="entry name" value="DELTA-AMINOLEVULINIC ACID DEHYDRATASE"/>
    <property type="match status" value="1"/>
</dbReference>
<evidence type="ECO:0000313" key="14">
    <source>
        <dbReference type="Proteomes" id="UP001285636"/>
    </source>
</evidence>
<dbReference type="SMART" id="SM01004">
    <property type="entry name" value="ALAD"/>
    <property type="match status" value="1"/>
</dbReference>
<accession>A0AAJ2NSZ3</accession>
<comment type="function">
    <text evidence="9">Catalyzes an early step in the biosynthesis of tetrapyrroles. Binds two molecules of 5-aminolevulinate per subunit, each at a distinct site, and catalyzes their condensation to form porphobilinogen.</text>
</comment>
<evidence type="ECO:0000256" key="1">
    <source>
        <dbReference type="ARBA" id="ARBA00004694"/>
    </source>
</evidence>
<dbReference type="GO" id="GO:0008270">
    <property type="term" value="F:zinc ion binding"/>
    <property type="evidence" value="ECO:0007669"/>
    <property type="project" value="TreeGrafter"/>
</dbReference>
<evidence type="ECO:0000256" key="4">
    <source>
        <dbReference type="ARBA" id="ARBA00012053"/>
    </source>
</evidence>
<keyword evidence="8" id="KW-0627">Porphyrin biosynthesis</keyword>
<protein>
    <recommendedName>
        <fullName evidence="5">Delta-aminolevulinic acid dehydratase</fullName>
        <ecNumber evidence="4">4.2.1.24</ecNumber>
    </recommendedName>
    <alternativeName>
        <fullName evidence="10">Porphobilinogen synthase</fullName>
    </alternativeName>
</protein>
<dbReference type="PRINTS" id="PR00144">
    <property type="entry name" value="DALDHYDRTASE"/>
</dbReference>